<accession>A0A0F9TT50</accession>
<keyword evidence="2" id="KW-0378">Hydrolase</keyword>
<dbReference type="GO" id="GO:0000052">
    <property type="term" value="P:citrulline metabolic process"/>
    <property type="evidence" value="ECO:0007669"/>
    <property type="project" value="TreeGrafter"/>
</dbReference>
<evidence type="ECO:0008006" key="4">
    <source>
        <dbReference type="Google" id="ProtNLM"/>
    </source>
</evidence>
<evidence type="ECO:0000256" key="2">
    <source>
        <dbReference type="ARBA" id="ARBA00022801"/>
    </source>
</evidence>
<evidence type="ECO:0000256" key="1">
    <source>
        <dbReference type="ARBA" id="ARBA00008532"/>
    </source>
</evidence>
<sequence length="175" mass="19663">MTLMFTHGIVRKPSKNFQEGLTTSNLGRPNYNKALEQHSNYKQALKKCGLEIITIKPDDKFPDSTFIEDTAIVNKDLAVLTNLGAPSRQGEECEVKKVLEKNFDTVETIKNPGTLEGGDILRIENSYYIGLSKRTNKKGAHQLKEILKSYGYSCIEVPLRRFLHLKSGVAYIGDN</sequence>
<comment type="similarity">
    <text evidence="1">Belongs to the DDAH family.</text>
</comment>
<dbReference type="AlphaFoldDB" id="A0A0F9TT50"/>
<dbReference type="InterPro" id="IPR033199">
    <property type="entry name" value="DDAH-like"/>
</dbReference>
<comment type="caution">
    <text evidence="3">The sequence shown here is derived from an EMBL/GenBank/DDBJ whole genome shotgun (WGS) entry which is preliminary data.</text>
</comment>
<dbReference type="GO" id="GO:0006525">
    <property type="term" value="P:arginine metabolic process"/>
    <property type="evidence" value="ECO:0007669"/>
    <property type="project" value="TreeGrafter"/>
</dbReference>
<dbReference type="GO" id="GO:0045429">
    <property type="term" value="P:positive regulation of nitric oxide biosynthetic process"/>
    <property type="evidence" value="ECO:0007669"/>
    <property type="project" value="TreeGrafter"/>
</dbReference>
<proteinExistence type="inferred from homology"/>
<dbReference type="SUPFAM" id="SSF55909">
    <property type="entry name" value="Pentein"/>
    <property type="match status" value="1"/>
</dbReference>
<dbReference type="PANTHER" id="PTHR12737">
    <property type="entry name" value="DIMETHYLARGININE DIMETHYLAMINOHYDROLASE"/>
    <property type="match status" value="1"/>
</dbReference>
<reference evidence="3" key="1">
    <citation type="journal article" date="2015" name="Nature">
        <title>Complex archaea that bridge the gap between prokaryotes and eukaryotes.</title>
        <authorList>
            <person name="Spang A."/>
            <person name="Saw J.H."/>
            <person name="Jorgensen S.L."/>
            <person name="Zaremba-Niedzwiedzka K."/>
            <person name="Martijn J."/>
            <person name="Lind A.E."/>
            <person name="van Eijk R."/>
            <person name="Schleper C."/>
            <person name="Guy L."/>
            <person name="Ettema T.J."/>
        </authorList>
    </citation>
    <scope>NUCLEOTIDE SEQUENCE</scope>
</reference>
<feature type="non-terminal residue" evidence="3">
    <location>
        <position position="175"/>
    </location>
</feature>
<dbReference type="EMBL" id="LAZR01001444">
    <property type="protein sequence ID" value="KKN44553.1"/>
    <property type="molecule type" value="Genomic_DNA"/>
</dbReference>
<evidence type="ECO:0000313" key="3">
    <source>
        <dbReference type="EMBL" id="KKN44553.1"/>
    </source>
</evidence>
<dbReference type="GO" id="GO:0016403">
    <property type="term" value="F:dimethylargininase activity"/>
    <property type="evidence" value="ECO:0007669"/>
    <property type="project" value="TreeGrafter"/>
</dbReference>
<name>A0A0F9TT50_9ZZZZ</name>
<dbReference type="PANTHER" id="PTHR12737:SF9">
    <property type="entry name" value="DIMETHYLARGININASE"/>
    <property type="match status" value="1"/>
</dbReference>
<organism evidence="3">
    <name type="scientific">marine sediment metagenome</name>
    <dbReference type="NCBI Taxonomy" id="412755"/>
    <lineage>
        <taxon>unclassified sequences</taxon>
        <taxon>metagenomes</taxon>
        <taxon>ecological metagenomes</taxon>
    </lineage>
</organism>
<dbReference type="Pfam" id="PF19420">
    <property type="entry name" value="DDAH_eukar"/>
    <property type="match status" value="1"/>
</dbReference>
<dbReference type="Gene3D" id="3.75.10.10">
    <property type="entry name" value="L-arginine/glycine Amidinotransferase, Chain A"/>
    <property type="match status" value="1"/>
</dbReference>
<dbReference type="GO" id="GO:0016597">
    <property type="term" value="F:amino acid binding"/>
    <property type="evidence" value="ECO:0007669"/>
    <property type="project" value="TreeGrafter"/>
</dbReference>
<gene>
    <name evidence="3" type="ORF">LCGC14_0691860</name>
</gene>
<protein>
    <recommendedName>
        <fullName evidence="4">N(G),N(G)-dimethylarginine dimethylaminohydrolase</fullName>
    </recommendedName>
</protein>